<dbReference type="CDD" id="cd18079">
    <property type="entry name" value="S-AdoMet_synt"/>
    <property type="match status" value="1"/>
</dbReference>
<reference evidence="19 20" key="1">
    <citation type="journal article" date="2016" name="Environ. Microbiol.">
        <title>Genomic resolution of a cold subsurface aquifer community provides metabolic insights for novel microbes adapted to high CO concentrations.</title>
        <authorList>
            <person name="Probst A.J."/>
            <person name="Castelle C.J."/>
            <person name="Singh A."/>
            <person name="Brown C.T."/>
            <person name="Anantharaman K."/>
            <person name="Sharon I."/>
            <person name="Hug L.A."/>
            <person name="Burstein D."/>
            <person name="Emerson J.B."/>
            <person name="Thomas B.C."/>
            <person name="Banfield J.F."/>
        </authorList>
    </citation>
    <scope>NUCLEOTIDE SEQUENCE [LARGE SCALE GENOMIC DNA]</scope>
    <source>
        <strain evidence="19">CG1_02_37_22</strain>
    </source>
</reference>
<comment type="cofactor">
    <cofactor evidence="2">
        <name>K(+)</name>
        <dbReference type="ChEBI" id="CHEBI:29103"/>
    </cofactor>
</comment>
<evidence type="ECO:0000256" key="2">
    <source>
        <dbReference type="ARBA" id="ARBA00001958"/>
    </source>
</evidence>
<evidence type="ECO:0000256" key="9">
    <source>
        <dbReference type="ARBA" id="ARBA00022741"/>
    </source>
</evidence>
<evidence type="ECO:0000259" key="16">
    <source>
        <dbReference type="Pfam" id="PF00438"/>
    </source>
</evidence>
<comment type="caution">
    <text evidence="19">The sequence shown here is derived from an EMBL/GenBank/DDBJ whole genome shotgun (WGS) entry which is preliminary data.</text>
</comment>
<evidence type="ECO:0000256" key="13">
    <source>
        <dbReference type="NCBIfam" id="TIGR01034"/>
    </source>
</evidence>
<feature type="domain" description="S-adenosylmethionine synthetase central" evidence="17">
    <location>
        <begin position="110"/>
        <end position="225"/>
    </location>
</feature>
<dbReference type="Pfam" id="PF00438">
    <property type="entry name" value="S-AdoMet_synt_N"/>
    <property type="match status" value="1"/>
</dbReference>
<comment type="pathway">
    <text evidence="3">Amino-acid biosynthesis; S-adenosyl-L-methionine biosynthesis; S-adenosyl-L-methionine from L-methionine: step 1/1.</text>
</comment>
<keyword evidence="11 14" id="KW-0460">Magnesium</keyword>
<evidence type="ECO:0000256" key="3">
    <source>
        <dbReference type="ARBA" id="ARBA00005224"/>
    </source>
</evidence>
<evidence type="ECO:0000313" key="20">
    <source>
        <dbReference type="Proteomes" id="UP000183120"/>
    </source>
</evidence>
<comment type="similarity">
    <text evidence="4 15">Belongs to the AdoMet synthase family.</text>
</comment>
<dbReference type="EC" id="2.5.1.6" evidence="5 13"/>
<dbReference type="InterPro" id="IPR022629">
    <property type="entry name" value="S-AdoMet_synt_central"/>
</dbReference>
<keyword evidence="12 14" id="KW-0630">Potassium</keyword>
<keyword evidence="10" id="KW-0067">ATP-binding</keyword>
<evidence type="ECO:0000259" key="17">
    <source>
        <dbReference type="Pfam" id="PF02772"/>
    </source>
</evidence>
<dbReference type="NCBIfam" id="TIGR01034">
    <property type="entry name" value="metK"/>
    <property type="match status" value="1"/>
</dbReference>
<dbReference type="GO" id="GO:0004478">
    <property type="term" value="F:methionine adenosyltransferase activity"/>
    <property type="evidence" value="ECO:0007669"/>
    <property type="project" value="UniProtKB-UniRule"/>
</dbReference>
<evidence type="ECO:0000256" key="12">
    <source>
        <dbReference type="ARBA" id="ARBA00022958"/>
    </source>
</evidence>
<evidence type="ECO:0000256" key="15">
    <source>
        <dbReference type="RuleBase" id="RU004462"/>
    </source>
</evidence>
<dbReference type="AlphaFoldDB" id="A0A1J4TL64"/>
<dbReference type="InterPro" id="IPR022630">
    <property type="entry name" value="S-AdoMet_synt_C"/>
</dbReference>
<sequence length="368" mass="40805">MDYRYFSSESVAAGHPDKICDQISDAILDACLTQDRYSHTAVECLATINHLTLAGEIKSKAQVDIIKVARDVIKKLDYDDPLLQFTYMSPIDNFIHQQSPDIAKGVDRGGAGDQGMMFGYATSETPELMPMPIMIAHALVRKMDKIRVNKILSYLRPDGKSQVKVRYEKGKPVAVERVILAVPHKPAITNNKLKNDLLNLVVKPVLSKYGFDCNLKNLIVNGTGRWEIGGPASDTGVTGRKIIVDTYGGMGKHGGGCFSGKEPTKVDRGGAYATRFIAKNIVAHHLSLRCEVQVAYVIGRKQPVVRAIETFGTHLIDKKKIEKFAWNLLDLSVSGIVNGLNLLHPIYKNTACYGHFGRNEFPWEKIMH</sequence>
<evidence type="ECO:0000313" key="19">
    <source>
        <dbReference type="EMBL" id="OIO12892.1"/>
    </source>
</evidence>
<dbReference type="Gene3D" id="3.30.300.10">
    <property type="match status" value="3"/>
</dbReference>
<feature type="domain" description="S-adenosylmethionine synthetase N-terminal" evidence="16">
    <location>
        <begin position="5"/>
        <end position="100"/>
    </location>
</feature>
<dbReference type="UniPathway" id="UPA00315">
    <property type="reaction ID" value="UER00080"/>
</dbReference>
<evidence type="ECO:0000259" key="18">
    <source>
        <dbReference type="Pfam" id="PF02773"/>
    </source>
</evidence>
<evidence type="ECO:0000256" key="5">
    <source>
        <dbReference type="ARBA" id="ARBA00012828"/>
    </source>
</evidence>
<evidence type="ECO:0000256" key="14">
    <source>
        <dbReference type="RuleBase" id="RU000542"/>
    </source>
</evidence>
<dbReference type="PIRSF" id="PIRSF000497">
    <property type="entry name" value="MAT"/>
    <property type="match status" value="1"/>
</dbReference>
<dbReference type="InterPro" id="IPR002133">
    <property type="entry name" value="S-AdoMet_synthetase"/>
</dbReference>
<dbReference type="PROSITE" id="PS00376">
    <property type="entry name" value="ADOMET_SYNTHASE_1"/>
    <property type="match status" value="1"/>
</dbReference>
<gene>
    <name evidence="19" type="ORF">AUJ73_04860</name>
</gene>
<comment type="cofactor">
    <cofactor evidence="1">
        <name>Mg(2+)</name>
        <dbReference type="ChEBI" id="CHEBI:18420"/>
    </cofactor>
</comment>
<dbReference type="InterPro" id="IPR022628">
    <property type="entry name" value="S-AdoMet_synt_N"/>
</dbReference>
<evidence type="ECO:0000256" key="1">
    <source>
        <dbReference type="ARBA" id="ARBA00001946"/>
    </source>
</evidence>
<dbReference type="GO" id="GO:0005737">
    <property type="term" value="C:cytoplasm"/>
    <property type="evidence" value="ECO:0007669"/>
    <property type="project" value="UniProtKB-SubCell"/>
</dbReference>
<proteinExistence type="inferred from homology"/>
<dbReference type="STRING" id="1805209.AUJ73_04860"/>
<evidence type="ECO:0000256" key="7">
    <source>
        <dbReference type="ARBA" id="ARBA00022679"/>
    </source>
</evidence>
<feature type="domain" description="S-adenosylmethionine synthetase C-terminal" evidence="18">
    <location>
        <begin position="228"/>
        <end position="365"/>
    </location>
</feature>
<dbReference type="GO" id="GO:0006730">
    <property type="term" value="P:one-carbon metabolic process"/>
    <property type="evidence" value="ECO:0007669"/>
    <property type="project" value="UniProtKB-KW"/>
</dbReference>
<evidence type="ECO:0000256" key="10">
    <source>
        <dbReference type="ARBA" id="ARBA00022840"/>
    </source>
</evidence>
<keyword evidence="7 19" id="KW-0808">Transferase</keyword>
<dbReference type="Pfam" id="PF02773">
    <property type="entry name" value="S-AdoMet_synt_C"/>
    <property type="match status" value="1"/>
</dbReference>
<dbReference type="InterPro" id="IPR022636">
    <property type="entry name" value="S-AdoMet_synthetase_sfam"/>
</dbReference>
<dbReference type="PANTHER" id="PTHR11964">
    <property type="entry name" value="S-ADENOSYLMETHIONINE SYNTHETASE"/>
    <property type="match status" value="1"/>
</dbReference>
<keyword evidence="8 14" id="KW-0479">Metal-binding</keyword>
<accession>A0A1J4TL64</accession>
<dbReference type="Pfam" id="PF02772">
    <property type="entry name" value="S-AdoMet_synt_M"/>
    <property type="match status" value="1"/>
</dbReference>
<evidence type="ECO:0000256" key="8">
    <source>
        <dbReference type="ARBA" id="ARBA00022723"/>
    </source>
</evidence>
<dbReference type="GO" id="GO:0005524">
    <property type="term" value="F:ATP binding"/>
    <property type="evidence" value="ECO:0007669"/>
    <property type="project" value="UniProtKB-KW"/>
</dbReference>
<dbReference type="InterPro" id="IPR022631">
    <property type="entry name" value="ADOMET_SYNTHASE_CS"/>
</dbReference>
<comment type="subunit">
    <text evidence="14">Homotetramer.</text>
</comment>
<keyword evidence="6" id="KW-0554">One-carbon metabolism</keyword>
<keyword evidence="9" id="KW-0547">Nucleotide-binding</keyword>
<dbReference type="SUPFAM" id="SSF55973">
    <property type="entry name" value="S-adenosylmethionine synthetase"/>
    <property type="match status" value="3"/>
</dbReference>
<dbReference type="EMBL" id="MNUY01000076">
    <property type="protein sequence ID" value="OIO12892.1"/>
    <property type="molecule type" value="Genomic_DNA"/>
</dbReference>
<protein>
    <recommendedName>
        <fullName evidence="5 13">Methionine adenosyltransferase</fullName>
        <ecNumber evidence="5 13">2.5.1.6</ecNumber>
    </recommendedName>
</protein>
<name>A0A1J4TL64_9BACT</name>
<evidence type="ECO:0000256" key="6">
    <source>
        <dbReference type="ARBA" id="ARBA00022563"/>
    </source>
</evidence>
<dbReference type="GO" id="GO:0006556">
    <property type="term" value="P:S-adenosylmethionine biosynthetic process"/>
    <property type="evidence" value="ECO:0007669"/>
    <property type="project" value="UniProtKB-UniRule"/>
</dbReference>
<organism evidence="19 20">
    <name type="scientific">Candidatus Gottesmanbacteria bacterium CG1_02_37_22</name>
    <dbReference type="NCBI Taxonomy" id="1805209"/>
    <lineage>
        <taxon>Bacteria</taxon>
        <taxon>Candidatus Gottesmaniibacteriota</taxon>
    </lineage>
</organism>
<dbReference type="GO" id="GO:0046872">
    <property type="term" value="F:metal ion binding"/>
    <property type="evidence" value="ECO:0007669"/>
    <property type="project" value="UniProtKB-KW"/>
</dbReference>
<dbReference type="PROSITE" id="PS00377">
    <property type="entry name" value="ADOMET_SYNTHASE_2"/>
    <property type="match status" value="1"/>
</dbReference>
<comment type="subcellular location">
    <subcellularLocation>
        <location evidence="14">Cytoplasm</location>
    </subcellularLocation>
</comment>
<evidence type="ECO:0000256" key="4">
    <source>
        <dbReference type="ARBA" id="ARBA00009685"/>
    </source>
</evidence>
<dbReference type="Proteomes" id="UP000183120">
    <property type="component" value="Unassembled WGS sequence"/>
</dbReference>
<evidence type="ECO:0000256" key="11">
    <source>
        <dbReference type="ARBA" id="ARBA00022842"/>
    </source>
</evidence>